<sequence>MWIFRFAIFFAFSTICRAGSFDAREFQKYKYQIELDDKLAGFPSKEEYMNLSFEDESQIESFFLQQIPSETDPRNHFITNKAGQKFLCQLPDSEMVNAKKTEINGDSLHPKYINEIVSVSFLRSKCIKKQIGWWHYEFCHGKMITQSHSTKGKSDFIQYTLGTFMGDRRMPDFNQSTKDKLLYLEEEYPMGTFCDVLGKKVARKTIVRYECDLKLFTEEAYIQSIVETSTCQYLMIIQTGSLCHLAEFIPTDDLVAPLGIKCSPYIDQEKTKQFAKRIFGKMTRKKEGERLLPIVMEKLKSAYRRLYAFKRTRLVSEERRNFRLQRRINSQIRVLNRELLEALYMKVEGEKLDEKNFRKMESLTKLSEVAVGREIYELLKDWDKGNFYYYLMDREWPKDEYPRTLDYVDFLNGYHVEIEELAALARTEEDAEWIRLFSKLDPNLWQHNLFVNKEQMLEKLVENLPVWFPKMSAKAIFENAGKEDFMRKLVDRYYLSIIENEDFYHEGFNAHLNEDLVDSISHYVLIVWFQEDSSINRISWSNFWMKHLKLMEMMMVATQYGKIIYSSENPNAVDVLGRAFDPDEVELAETMDWHEYYEYIEGTLMPGKRHSIRHDQEQLLIARAQNLRQTIFEEIWAQKKEEITESWREKLLLELLDELEKLSDTVAEEIDKRRLAELYQNEDKVELVKMLTEKIIEDEFQKIIELYEIFTEEELQFLYEFFVIKGVDDMLLMMEKRKAAKQEENYWGNFGGFDDDGEEEEEEEEEEED</sequence>
<dbReference type="Pfam" id="PF07915">
    <property type="entry name" value="PRKCSH"/>
    <property type="match status" value="1"/>
</dbReference>
<evidence type="ECO:0000256" key="2">
    <source>
        <dbReference type="ARBA" id="ARBA00022729"/>
    </source>
</evidence>
<evidence type="ECO:0000259" key="7">
    <source>
        <dbReference type="PROSITE" id="PS51914"/>
    </source>
</evidence>
<feature type="signal peptide" evidence="6">
    <location>
        <begin position="1"/>
        <end position="18"/>
    </location>
</feature>
<dbReference type="PANTHER" id="PTHR15414:SF5">
    <property type="entry name" value="PROTEIN OS-9"/>
    <property type="match status" value="1"/>
</dbReference>
<keyword evidence="4" id="KW-1015">Disulfide bond</keyword>
<evidence type="ECO:0000256" key="3">
    <source>
        <dbReference type="ARBA" id="ARBA00022824"/>
    </source>
</evidence>
<dbReference type="Gene3D" id="2.70.130.10">
    <property type="entry name" value="Mannose-6-phosphate receptor binding domain"/>
    <property type="match status" value="1"/>
</dbReference>
<organism evidence="8 9">
    <name type="scientific">Mesorhabditis belari</name>
    <dbReference type="NCBI Taxonomy" id="2138241"/>
    <lineage>
        <taxon>Eukaryota</taxon>
        <taxon>Metazoa</taxon>
        <taxon>Ecdysozoa</taxon>
        <taxon>Nematoda</taxon>
        <taxon>Chromadorea</taxon>
        <taxon>Rhabditida</taxon>
        <taxon>Rhabditina</taxon>
        <taxon>Rhabditomorpha</taxon>
        <taxon>Rhabditoidea</taxon>
        <taxon>Rhabditidae</taxon>
        <taxon>Mesorhabditinae</taxon>
        <taxon>Mesorhabditis</taxon>
    </lineage>
</organism>
<keyword evidence="2 6" id="KW-0732">Signal</keyword>
<reference evidence="9" key="1">
    <citation type="submission" date="2024-02" db="UniProtKB">
        <authorList>
            <consortium name="WormBaseParasite"/>
        </authorList>
    </citation>
    <scope>IDENTIFICATION</scope>
</reference>
<dbReference type="PANTHER" id="PTHR15414">
    <property type="entry name" value="OS-9-RELATED"/>
    <property type="match status" value="1"/>
</dbReference>
<accession>A0AAF3F9L6</accession>
<comment type="subcellular location">
    <subcellularLocation>
        <location evidence="1">Endoplasmic reticulum</location>
    </subcellularLocation>
</comment>
<evidence type="ECO:0000256" key="1">
    <source>
        <dbReference type="ARBA" id="ARBA00004240"/>
    </source>
</evidence>
<dbReference type="GO" id="GO:0030968">
    <property type="term" value="P:endoplasmic reticulum unfolded protein response"/>
    <property type="evidence" value="ECO:0007669"/>
    <property type="project" value="InterPro"/>
</dbReference>
<dbReference type="Proteomes" id="UP000887575">
    <property type="component" value="Unassembled WGS sequence"/>
</dbReference>
<evidence type="ECO:0000313" key="8">
    <source>
        <dbReference type="Proteomes" id="UP000887575"/>
    </source>
</evidence>
<dbReference type="SUPFAM" id="SSF50911">
    <property type="entry name" value="Mannose 6-phosphate receptor domain"/>
    <property type="match status" value="1"/>
</dbReference>
<feature type="chain" id="PRO_5042099213" description="MRH domain-containing protein" evidence="6">
    <location>
        <begin position="19"/>
        <end position="769"/>
    </location>
</feature>
<evidence type="ECO:0000256" key="4">
    <source>
        <dbReference type="ARBA" id="ARBA00023157"/>
    </source>
</evidence>
<dbReference type="GO" id="GO:0030970">
    <property type="term" value="P:retrograde protein transport, ER to cytosol"/>
    <property type="evidence" value="ECO:0007669"/>
    <property type="project" value="TreeGrafter"/>
</dbReference>
<evidence type="ECO:0000256" key="5">
    <source>
        <dbReference type="SAM" id="MobiDB-lite"/>
    </source>
</evidence>
<dbReference type="GO" id="GO:0005788">
    <property type="term" value="C:endoplasmic reticulum lumen"/>
    <property type="evidence" value="ECO:0007669"/>
    <property type="project" value="TreeGrafter"/>
</dbReference>
<evidence type="ECO:0000313" key="9">
    <source>
        <dbReference type="WBParaSite" id="MBELARI_LOCUS3609"/>
    </source>
</evidence>
<feature type="domain" description="MRH" evidence="7">
    <location>
        <begin position="124"/>
        <end position="245"/>
    </location>
</feature>
<dbReference type="PROSITE" id="PS51914">
    <property type="entry name" value="MRH"/>
    <property type="match status" value="1"/>
</dbReference>
<keyword evidence="8" id="KW-1185">Reference proteome</keyword>
<feature type="compositionally biased region" description="Acidic residues" evidence="5">
    <location>
        <begin position="753"/>
        <end position="769"/>
    </location>
</feature>
<name>A0AAF3F9L6_9BILA</name>
<dbReference type="WBParaSite" id="MBELARI_LOCUS3609">
    <property type="protein sequence ID" value="MBELARI_LOCUS3609"/>
    <property type="gene ID" value="MBELARI_LOCUS3609"/>
</dbReference>
<feature type="region of interest" description="Disordered" evidence="5">
    <location>
        <begin position="747"/>
        <end position="769"/>
    </location>
</feature>
<dbReference type="InterPro" id="IPR009011">
    <property type="entry name" value="Man6P_isomerase_rcpt-bd_dom_sf"/>
</dbReference>
<evidence type="ECO:0000256" key="6">
    <source>
        <dbReference type="SAM" id="SignalP"/>
    </source>
</evidence>
<keyword evidence="3" id="KW-0256">Endoplasmic reticulum</keyword>
<dbReference type="InterPro" id="IPR012913">
    <property type="entry name" value="OS9-like_dom"/>
</dbReference>
<protein>
    <recommendedName>
        <fullName evidence="7">MRH domain-containing protein</fullName>
    </recommendedName>
</protein>
<dbReference type="AlphaFoldDB" id="A0AAF3F9L6"/>
<dbReference type="InterPro" id="IPR045149">
    <property type="entry name" value="OS-9-like"/>
</dbReference>
<proteinExistence type="predicted"/>
<dbReference type="InterPro" id="IPR044865">
    <property type="entry name" value="MRH_dom"/>
</dbReference>